<evidence type="ECO:0000313" key="1">
    <source>
        <dbReference type="Proteomes" id="UP000887565"/>
    </source>
</evidence>
<proteinExistence type="predicted"/>
<dbReference type="WBParaSite" id="nRc.2.0.1.t29131-RA">
    <property type="protein sequence ID" value="nRc.2.0.1.t29131-RA"/>
    <property type="gene ID" value="nRc.2.0.1.g29131"/>
</dbReference>
<accession>A0A915JSB0</accession>
<reference evidence="2" key="1">
    <citation type="submission" date="2022-11" db="UniProtKB">
        <authorList>
            <consortium name="WormBaseParasite"/>
        </authorList>
    </citation>
    <scope>IDENTIFICATION</scope>
</reference>
<organism evidence="1 2">
    <name type="scientific">Romanomermis culicivorax</name>
    <name type="common">Nematode worm</name>
    <dbReference type="NCBI Taxonomy" id="13658"/>
    <lineage>
        <taxon>Eukaryota</taxon>
        <taxon>Metazoa</taxon>
        <taxon>Ecdysozoa</taxon>
        <taxon>Nematoda</taxon>
        <taxon>Enoplea</taxon>
        <taxon>Dorylaimia</taxon>
        <taxon>Mermithida</taxon>
        <taxon>Mermithoidea</taxon>
        <taxon>Mermithidae</taxon>
        <taxon>Romanomermis</taxon>
    </lineage>
</organism>
<dbReference type="AlphaFoldDB" id="A0A915JSB0"/>
<name>A0A915JSB0_ROMCU</name>
<protein>
    <submittedName>
        <fullName evidence="2">Uncharacterized protein</fullName>
    </submittedName>
</protein>
<evidence type="ECO:0000313" key="2">
    <source>
        <dbReference type="WBParaSite" id="nRc.2.0.1.t29131-RA"/>
    </source>
</evidence>
<dbReference type="Proteomes" id="UP000887565">
    <property type="component" value="Unplaced"/>
</dbReference>
<sequence length="29" mass="3581">MPSKYEKLPSVLKKYFQSSNIHRYPNRRI</sequence>
<keyword evidence="1" id="KW-1185">Reference proteome</keyword>